<dbReference type="AlphaFoldDB" id="A0AAJ0CK13"/>
<keyword evidence="4" id="KW-1185">Reference proteome</keyword>
<dbReference type="InterPro" id="IPR020471">
    <property type="entry name" value="AKR"/>
</dbReference>
<accession>A0AAJ0CK13</accession>
<dbReference type="GO" id="GO:0016491">
    <property type="term" value="F:oxidoreductase activity"/>
    <property type="evidence" value="ECO:0007669"/>
    <property type="project" value="UniProtKB-KW"/>
</dbReference>
<proteinExistence type="predicted"/>
<dbReference type="PRINTS" id="PR00069">
    <property type="entry name" value="ALDKETRDTASE"/>
</dbReference>
<reference evidence="3" key="1">
    <citation type="submission" date="2023-06" db="EMBL/GenBank/DDBJ databases">
        <title>Conoideocrella luteorostrata (Hypocreales: Clavicipitaceae), a potential biocontrol fungus for elongate hemlock scale in United States Christmas tree production areas.</title>
        <authorList>
            <person name="Barrett H."/>
            <person name="Lovett B."/>
            <person name="Macias A.M."/>
            <person name="Stajich J.E."/>
            <person name="Kasson M.T."/>
        </authorList>
    </citation>
    <scope>NUCLEOTIDE SEQUENCE</scope>
    <source>
        <strain evidence="3">ARSEF 14590</strain>
    </source>
</reference>
<sequence>MTHERLVLNTGAEIPALGLGTWQSKPGQVANAVLHALRSGYRHIDAAYCYGNEVEEGLDRSLQNLGLDYVNLYLVHWPVALNPNGNDDKFPSLPSVKRDLYLQRSHTETWKDMEAVFAARKAKAIGVANYSLSYLKELLTTAKIMPAVNQMENHPLLP</sequence>
<keyword evidence="1" id="KW-0560">Oxidoreductase</keyword>
<dbReference type="PANTHER" id="PTHR11732">
    <property type="entry name" value="ALDO/KETO REDUCTASE"/>
    <property type="match status" value="1"/>
</dbReference>
<organism evidence="3 4">
    <name type="scientific">Conoideocrella luteorostrata</name>
    <dbReference type="NCBI Taxonomy" id="1105319"/>
    <lineage>
        <taxon>Eukaryota</taxon>
        <taxon>Fungi</taxon>
        <taxon>Dikarya</taxon>
        <taxon>Ascomycota</taxon>
        <taxon>Pezizomycotina</taxon>
        <taxon>Sordariomycetes</taxon>
        <taxon>Hypocreomycetidae</taxon>
        <taxon>Hypocreales</taxon>
        <taxon>Clavicipitaceae</taxon>
        <taxon>Conoideocrella</taxon>
    </lineage>
</organism>
<protein>
    <recommendedName>
        <fullName evidence="2">NADP-dependent oxidoreductase domain-containing protein</fullName>
    </recommendedName>
</protein>
<feature type="domain" description="NADP-dependent oxidoreductase" evidence="2">
    <location>
        <begin position="53"/>
        <end position="156"/>
    </location>
</feature>
<evidence type="ECO:0000256" key="1">
    <source>
        <dbReference type="ARBA" id="ARBA00023002"/>
    </source>
</evidence>
<name>A0AAJ0CK13_9HYPO</name>
<dbReference type="Proteomes" id="UP001251528">
    <property type="component" value="Unassembled WGS sequence"/>
</dbReference>
<dbReference type="InterPro" id="IPR023210">
    <property type="entry name" value="NADP_OxRdtase_dom"/>
</dbReference>
<dbReference type="Pfam" id="PF00248">
    <property type="entry name" value="Aldo_ket_red"/>
    <property type="match status" value="1"/>
</dbReference>
<evidence type="ECO:0000313" key="4">
    <source>
        <dbReference type="Proteomes" id="UP001251528"/>
    </source>
</evidence>
<evidence type="ECO:0000313" key="3">
    <source>
        <dbReference type="EMBL" id="KAK2594017.1"/>
    </source>
</evidence>
<gene>
    <name evidence="3" type="ORF">QQS21_008279</name>
</gene>
<evidence type="ECO:0000259" key="2">
    <source>
        <dbReference type="Pfam" id="PF00248"/>
    </source>
</evidence>
<dbReference type="SUPFAM" id="SSF51430">
    <property type="entry name" value="NAD(P)-linked oxidoreductase"/>
    <property type="match status" value="1"/>
</dbReference>
<dbReference type="Gene3D" id="3.20.20.100">
    <property type="entry name" value="NADP-dependent oxidoreductase domain"/>
    <property type="match status" value="2"/>
</dbReference>
<dbReference type="EMBL" id="JASWJB010000185">
    <property type="protein sequence ID" value="KAK2594017.1"/>
    <property type="molecule type" value="Genomic_DNA"/>
</dbReference>
<comment type="caution">
    <text evidence="3">The sequence shown here is derived from an EMBL/GenBank/DDBJ whole genome shotgun (WGS) entry which is preliminary data.</text>
</comment>
<dbReference type="InterPro" id="IPR036812">
    <property type="entry name" value="NAD(P)_OxRdtase_dom_sf"/>
</dbReference>